<dbReference type="Pfam" id="PF08379">
    <property type="entry name" value="Bact_transglu_N"/>
    <property type="match status" value="1"/>
</dbReference>
<dbReference type="PANTHER" id="PTHR33490:SF6">
    <property type="entry name" value="SLL1049 PROTEIN"/>
    <property type="match status" value="1"/>
</dbReference>
<reference evidence="2 3" key="1">
    <citation type="submission" date="2017-11" db="EMBL/GenBank/DDBJ databases">
        <title>Genomic Encyclopedia of Archaeal and Bacterial Type Strains, Phase II (KMG-II): From Individual Species to Whole Genera.</title>
        <authorList>
            <person name="Goeker M."/>
        </authorList>
    </citation>
    <scope>NUCLEOTIDE SEQUENCE [LARGE SCALE GENOMIC DNA]</scope>
    <source>
        <strain evidence="2 3">DSM 22413</strain>
    </source>
</reference>
<dbReference type="GO" id="GO:0006508">
    <property type="term" value="P:proteolysis"/>
    <property type="evidence" value="ECO:0007669"/>
    <property type="project" value="UniProtKB-KW"/>
</dbReference>
<evidence type="ECO:0000313" key="3">
    <source>
        <dbReference type="Proteomes" id="UP000231586"/>
    </source>
</evidence>
<name>A0A2M8WQZ4_9MICO</name>
<dbReference type="InterPro" id="IPR013589">
    <property type="entry name" value="Bac_transglu_N"/>
</dbReference>
<dbReference type="Gene3D" id="3.10.620.30">
    <property type="match status" value="1"/>
</dbReference>
<protein>
    <submittedName>
        <fullName evidence="2">Transglutaminase-like putative cysteine protease</fullName>
    </submittedName>
</protein>
<evidence type="ECO:0000259" key="1">
    <source>
        <dbReference type="SMART" id="SM00460"/>
    </source>
</evidence>
<proteinExistence type="predicted"/>
<dbReference type="SMART" id="SM00460">
    <property type="entry name" value="TGc"/>
    <property type="match status" value="1"/>
</dbReference>
<dbReference type="RefSeq" id="WP_100350060.1">
    <property type="nucleotide sequence ID" value="NZ_PGTZ01000008.1"/>
</dbReference>
<dbReference type="OrthoDB" id="9804023at2"/>
<dbReference type="InterPro" id="IPR038765">
    <property type="entry name" value="Papain-like_cys_pep_sf"/>
</dbReference>
<keyword evidence="3" id="KW-1185">Reference proteome</keyword>
<dbReference type="Pfam" id="PF01841">
    <property type="entry name" value="Transglut_core"/>
    <property type="match status" value="1"/>
</dbReference>
<dbReference type="GO" id="GO:0008233">
    <property type="term" value="F:peptidase activity"/>
    <property type="evidence" value="ECO:0007669"/>
    <property type="project" value="UniProtKB-KW"/>
</dbReference>
<dbReference type="SUPFAM" id="SSF54001">
    <property type="entry name" value="Cysteine proteinases"/>
    <property type="match status" value="1"/>
</dbReference>
<keyword evidence="2" id="KW-0645">Protease</keyword>
<dbReference type="Proteomes" id="UP000231586">
    <property type="component" value="Unassembled WGS sequence"/>
</dbReference>
<accession>A0A2M8WQZ4</accession>
<gene>
    <name evidence="2" type="ORF">CLV34_1917</name>
</gene>
<dbReference type="EMBL" id="PGTZ01000008">
    <property type="protein sequence ID" value="PJI93348.1"/>
    <property type="molecule type" value="Genomic_DNA"/>
</dbReference>
<dbReference type="PANTHER" id="PTHR33490">
    <property type="entry name" value="BLR5614 PROTEIN-RELATED"/>
    <property type="match status" value="1"/>
</dbReference>
<keyword evidence="2" id="KW-0378">Hydrolase</keyword>
<organism evidence="2 3">
    <name type="scientific">Luteimicrobium subarcticum</name>
    <dbReference type="NCBI Taxonomy" id="620910"/>
    <lineage>
        <taxon>Bacteria</taxon>
        <taxon>Bacillati</taxon>
        <taxon>Actinomycetota</taxon>
        <taxon>Actinomycetes</taxon>
        <taxon>Micrococcales</taxon>
        <taxon>Luteimicrobium</taxon>
    </lineage>
</organism>
<comment type="caution">
    <text evidence="2">The sequence shown here is derived from an EMBL/GenBank/DDBJ whole genome shotgun (WGS) entry which is preliminary data.</text>
</comment>
<sequence length="282" mass="30838">MTVLRVVHATTFEYSAPVAASYNEARLTPSRGPGQRLLDSQVSVNPHTWMHDYVDYWGTSVTTFEVLAPHERLEIVASSSVELPDGPPREPGEGNSWDFVTGPVFQDTMAAYLADSETTSVPPEVADLARTVSPRGGDPDTVAQDVCRAIRDRLEYLPGVTTVHTTAREAWHARKGVCQDVSHLCLGALRALGIPARYVSGYLHPRPDAEVGETVEGESHAWIEWWAGGWRAFDPTNRAFVASDHVVLGRGREYRDVSPLKGVYAGTATSALDVTVRITRTA</sequence>
<evidence type="ECO:0000313" key="2">
    <source>
        <dbReference type="EMBL" id="PJI93348.1"/>
    </source>
</evidence>
<dbReference type="InterPro" id="IPR002931">
    <property type="entry name" value="Transglutaminase-like"/>
</dbReference>
<dbReference type="AlphaFoldDB" id="A0A2M8WQZ4"/>
<feature type="domain" description="Transglutaminase-like" evidence="1">
    <location>
        <begin position="170"/>
        <end position="237"/>
    </location>
</feature>